<evidence type="ECO:0000256" key="1">
    <source>
        <dbReference type="SAM" id="MobiDB-lite"/>
    </source>
</evidence>
<organism evidence="3 4">
    <name type="scientific">Candidatus Woesebacteria bacterium RIFCSPHIGHO2_01_FULL_38_26b</name>
    <dbReference type="NCBI Taxonomy" id="1802491"/>
    <lineage>
        <taxon>Bacteria</taxon>
        <taxon>Candidatus Woeseibacteriota</taxon>
    </lineage>
</organism>
<keyword evidence="2" id="KW-0472">Membrane</keyword>
<feature type="transmembrane region" description="Helical" evidence="2">
    <location>
        <begin position="12"/>
        <end position="32"/>
    </location>
</feature>
<accession>A0A1F7Y457</accession>
<reference evidence="3 4" key="1">
    <citation type="journal article" date="2016" name="Nat. Commun.">
        <title>Thousands of microbial genomes shed light on interconnected biogeochemical processes in an aquifer system.</title>
        <authorList>
            <person name="Anantharaman K."/>
            <person name="Brown C.T."/>
            <person name="Hug L.A."/>
            <person name="Sharon I."/>
            <person name="Castelle C.J."/>
            <person name="Probst A.J."/>
            <person name="Thomas B.C."/>
            <person name="Singh A."/>
            <person name="Wilkins M.J."/>
            <person name="Karaoz U."/>
            <person name="Brodie E.L."/>
            <person name="Williams K.H."/>
            <person name="Hubbard S.S."/>
            <person name="Banfield J.F."/>
        </authorList>
    </citation>
    <scope>NUCLEOTIDE SEQUENCE [LARGE SCALE GENOMIC DNA]</scope>
</reference>
<dbReference type="AlphaFoldDB" id="A0A1F7Y457"/>
<gene>
    <name evidence="3" type="ORF">A2771_03500</name>
</gene>
<evidence type="ECO:0000313" key="4">
    <source>
        <dbReference type="Proteomes" id="UP000176741"/>
    </source>
</evidence>
<evidence type="ECO:0000313" key="3">
    <source>
        <dbReference type="EMBL" id="OGM21335.1"/>
    </source>
</evidence>
<evidence type="ECO:0000256" key="2">
    <source>
        <dbReference type="SAM" id="Phobius"/>
    </source>
</evidence>
<sequence length="116" mass="12664">MKKPKAPRLVTVAITTTVTIIFWIFFGLYGILTTEPKVDIDPKLLVPLNPTLDITALDSIKGRIFFDEDDITVSLPLTATTIEPTPTPEEPENSEETSPEITLTPTPEVSITPEGG</sequence>
<dbReference type="EMBL" id="MGGD01000013">
    <property type="protein sequence ID" value="OGM21335.1"/>
    <property type="molecule type" value="Genomic_DNA"/>
</dbReference>
<proteinExistence type="predicted"/>
<protein>
    <submittedName>
        <fullName evidence="3">Uncharacterized protein</fullName>
    </submittedName>
</protein>
<feature type="compositionally biased region" description="Acidic residues" evidence="1">
    <location>
        <begin position="89"/>
        <end position="98"/>
    </location>
</feature>
<keyword evidence="2" id="KW-0812">Transmembrane</keyword>
<dbReference type="Proteomes" id="UP000176741">
    <property type="component" value="Unassembled WGS sequence"/>
</dbReference>
<comment type="caution">
    <text evidence="3">The sequence shown here is derived from an EMBL/GenBank/DDBJ whole genome shotgun (WGS) entry which is preliminary data.</text>
</comment>
<name>A0A1F7Y457_9BACT</name>
<keyword evidence="2" id="KW-1133">Transmembrane helix</keyword>
<feature type="region of interest" description="Disordered" evidence="1">
    <location>
        <begin position="77"/>
        <end position="116"/>
    </location>
</feature>